<dbReference type="Pfam" id="PF05879">
    <property type="entry name" value="RHD3_GTPase"/>
    <property type="match status" value="1"/>
</dbReference>
<feature type="transmembrane region" description="Helical" evidence="10">
    <location>
        <begin position="732"/>
        <end position="748"/>
    </location>
</feature>
<dbReference type="Gene3D" id="3.40.50.300">
    <property type="entry name" value="P-loop containing nucleotide triphosphate hydrolases"/>
    <property type="match status" value="1"/>
</dbReference>
<dbReference type="PANTHER" id="PTHR45923:SF2">
    <property type="entry name" value="PROTEIN SEY1"/>
    <property type="match status" value="1"/>
</dbReference>
<dbReference type="GO" id="GO:0016320">
    <property type="term" value="P:endoplasmic reticulum membrane fusion"/>
    <property type="evidence" value="ECO:0007669"/>
    <property type="project" value="EnsemblFungi"/>
</dbReference>
<dbReference type="HAMAP" id="MF_03109">
    <property type="entry name" value="Sey1"/>
    <property type="match status" value="1"/>
</dbReference>
<protein>
    <recommendedName>
        <fullName evidence="11">GB1/RHD3-type G domain-containing protein</fullName>
    </recommendedName>
</protein>
<evidence type="ECO:0000256" key="3">
    <source>
        <dbReference type="ARBA" id="ARBA00022801"/>
    </source>
</evidence>
<evidence type="ECO:0000256" key="8">
    <source>
        <dbReference type="HAMAP-Rule" id="MF_03109"/>
    </source>
</evidence>
<evidence type="ECO:0000313" key="12">
    <source>
        <dbReference type="EMBL" id="ODV94587.1"/>
    </source>
</evidence>
<evidence type="ECO:0000259" key="11">
    <source>
        <dbReference type="PROSITE" id="PS51715"/>
    </source>
</evidence>
<dbReference type="InterPro" id="IPR008803">
    <property type="entry name" value="RHD3/Sey1"/>
</dbReference>
<evidence type="ECO:0000256" key="2">
    <source>
        <dbReference type="ARBA" id="ARBA00022741"/>
    </source>
</evidence>
<name>A0A1E4TS71_PACTA</name>
<dbReference type="CDD" id="cd01851">
    <property type="entry name" value="GBP"/>
    <property type="match status" value="1"/>
</dbReference>
<dbReference type="OrthoDB" id="1597724at2759"/>
<evidence type="ECO:0000256" key="9">
    <source>
        <dbReference type="SAM" id="MobiDB-lite"/>
    </source>
</evidence>
<feature type="region of interest" description="Disordered" evidence="9">
    <location>
        <begin position="645"/>
        <end position="665"/>
    </location>
</feature>
<feature type="binding site" evidence="8">
    <location>
        <begin position="52"/>
        <end position="59"/>
    </location>
    <ligand>
        <name>GTP</name>
        <dbReference type="ChEBI" id="CHEBI:37565"/>
    </ligand>
</feature>
<dbReference type="InterPro" id="IPR046758">
    <property type="entry name" value="Sey1/RHD3-like_3HB"/>
</dbReference>
<dbReference type="Proteomes" id="UP000094236">
    <property type="component" value="Unassembled WGS sequence"/>
</dbReference>
<keyword evidence="5 8" id="KW-1133">Transmembrane helix</keyword>
<evidence type="ECO:0000256" key="7">
    <source>
        <dbReference type="ARBA" id="ARBA00023136"/>
    </source>
</evidence>
<dbReference type="GO" id="GO:0005525">
    <property type="term" value="F:GTP binding"/>
    <property type="evidence" value="ECO:0007669"/>
    <property type="project" value="UniProtKB-UniRule"/>
</dbReference>
<evidence type="ECO:0000256" key="6">
    <source>
        <dbReference type="ARBA" id="ARBA00023134"/>
    </source>
</evidence>
<dbReference type="InterPro" id="IPR027417">
    <property type="entry name" value="P-loop_NTPase"/>
</dbReference>
<dbReference type="SUPFAM" id="SSF52540">
    <property type="entry name" value="P-loop containing nucleoside triphosphate hydrolases"/>
    <property type="match status" value="1"/>
</dbReference>
<evidence type="ECO:0000256" key="1">
    <source>
        <dbReference type="ARBA" id="ARBA00022692"/>
    </source>
</evidence>
<dbReference type="GO" id="GO:0032541">
    <property type="term" value="C:cortical endoplasmic reticulum"/>
    <property type="evidence" value="ECO:0007669"/>
    <property type="project" value="EnsemblFungi"/>
</dbReference>
<dbReference type="GO" id="GO:0003924">
    <property type="term" value="F:GTPase activity"/>
    <property type="evidence" value="ECO:0007669"/>
    <property type="project" value="UniProtKB-UniRule"/>
</dbReference>
<comment type="subcellular location">
    <subcellularLocation>
        <location evidence="8">Endoplasmic reticulum membrane</location>
        <topology evidence="8">Multi-pass membrane protein</topology>
    </subcellularLocation>
    <text evidence="8">Enriched in the cortical ER. Concentrated in punctae along the ER tubules.</text>
</comment>
<keyword evidence="1 8" id="KW-0812">Transmembrane</keyword>
<reference evidence="13" key="1">
    <citation type="submission" date="2016-05" db="EMBL/GenBank/DDBJ databases">
        <title>Comparative genomics of biotechnologically important yeasts.</title>
        <authorList>
            <consortium name="DOE Joint Genome Institute"/>
            <person name="Riley R."/>
            <person name="Haridas S."/>
            <person name="Wolfe K.H."/>
            <person name="Lopes M.R."/>
            <person name="Hittinger C.T."/>
            <person name="Goker M."/>
            <person name="Salamov A."/>
            <person name="Wisecaver J."/>
            <person name="Long T.M."/>
            <person name="Aerts A.L."/>
            <person name="Barry K."/>
            <person name="Choi C."/>
            <person name="Clum A."/>
            <person name="Coughlan A.Y."/>
            <person name="Deshpande S."/>
            <person name="Douglass A.P."/>
            <person name="Hanson S.J."/>
            <person name="Klenk H.-P."/>
            <person name="Labutti K."/>
            <person name="Lapidus A."/>
            <person name="Lindquist E."/>
            <person name="Lipzen A."/>
            <person name="Meier-Kolthoff J.P."/>
            <person name="Ohm R.A."/>
            <person name="Otillar R.P."/>
            <person name="Pangilinan J."/>
            <person name="Peng Y."/>
            <person name="Rokas A."/>
            <person name="Rosa C.A."/>
            <person name="Scheuner C."/>
            <person name="Sibirny A.A."/>
            <person name="Slot J.C."/>
            <person name="Stielow J.B."/>
            <person name="Sun H."/>
            <person name="Kurtzman C.P."/>
            <person name="Blackwell M."/>
            <person name="Grigoriev I.V."/>
            <person name="Jeffries T.W."/>
        </authorList>
    </citation>
    <scope>NUCLEOTIDE SEQUENCE [LARGE SCALE GENOMIC DNA]</scope>
    <source>
        <strain evidence="13">NRRL Y-2460</strain>
    </source>
</reference>
<feature type="topological domain" description="Lumenal" evidence="8">
    <location>
        <begin position="729"/>
        <end position="731"/>
    </location>
</feature>
<dbReference type="PANTHER" id="PTHR45923">
    <property type="entry name" value="PROTEIN SEY1"/>
    <property type="match status" value="1"/>
</dbReference>
<dbReference type="GO" id="GO:0048309">
    <property type="term" value="P:endoplasmic reticulum inheritance"/>
    <property type="evidence" value="ECO:0007669"/>
    <property type="project" value="EnsemblFungi"/>
</dbReference>
<keyword evidence="3 8" id="KW-0378">Hydrolase</keyword>
<proteinExistence type="inferred from homology"/>
<keyword evidence="2 8" id="KW-0547">Nucleotide-binding</keyword>
<dbReference type="STRING" id="669874.A0A1E4TS71"/>
<dbReference type="AlphaFoldDB" id="A0A1E4TS71"/>
<organism evidence="12 13">
    <name type="scientific">Pachysolen tannophilus NRRL Y-2460</name>
    <dbReference type="NCBI Taxonomy" id="669874"/>
    <lineage>
        <taxon>Eukaryota</taxon>
        <taxon>Fungi</taxon>
        <taxon>Dikarya</taxon>
        <taxon>Ascomycota</taxon>
        <taxon>Saccharomycotina</taxon>
        <taxon>Pichiomycetes</taxon>
        <taxon>Pachysolenaceae</taxon>
        <taxon>Pachysolen</taxon>
    </lineage>
</organism>
<keyword evidence="6 8" id="KW-0342">GTP-binding</keyword>
<dbReference type="Pfam" id="PF20428">
    <property type="entry name" value="Sey1_3HB"/>
    <property type="match status" value="1"/>
</dbReference>
<evidence type="ECO:0000313" key="13">
    <source>
        <dbReference type="Proteomes" id="UP000094236"/>
    </source>
</evidence>
<keyword evidence="4 8" id="KW-0256">Endoplasmic reticulum</keyword>
<dbReference type="InterPro" id="IPR030386">
    <property type="entry name" value="G_GB1_RHD3_dom"/>
</dbReference>
<keyword evidence="7 8" id="KW-0472">Membrane</keyword>
<dbReference type="FunFam" id="3.40.50.300:FF:000727">
    <property type="entry name" value="Protein SEY1 homolog"/>
    <property type="match status" value="1"/>
</dbReference>
<comment type="similarity">
    <text evidence="8">Belongs to the TRAFAC class dynamin-like GTPase superfamily. GB1/RHD3 GTPase family. RHD3 subfamily.</text>
</comment>
<feature type="topological domain" description="Cytoplasmic" evidence="8">
    <location>
        <begin position="753"/>
        <end position="821"/>
    </location>
</feature>
<evidence type="ECO:0000256" key="4">
    <source>
        <dbReference type="ARBA" id="ARBA00022824"/>
    </source>
</evidence>
<feature type="domain" description="GB1/RHD3-type G" evidence="11">
    <location>
        <begin position="42"/>
        <end position="269"/>
    </location>
</feature>
<accession>A0A1E4TS71</accession>
<gene>
    <name evidence="8" type="primary">SEY1</name>
    <name evidence="12" type="ORF">PACTADRAFT_3473</name>
</gene>
<dbReference type="PROSITE" id="PS51715">
    <property type="entry name" value="G_GB1_RHD3"/>
    <property type="match status" value="1"/>
</dbReference>
<feature type="transmembrane region" description="Helical" evidence="10">
    <location>
        <begin position="708"/>
        <end position="726"/>
    </location>
</feature>
<keyword evidence="13" id="KW-1185">Reference proteome</keyword>
<evidence type="ECO:0000256" key="10">
    <source>
        <dbReference type="SAM" id="Phobius"/>
    </source>
</evidence>
<feature type="topological domain" description="Cytoplasmic" evidence="8">
    <location>
        <begin position="1"/>
        <end position="707"/>
    </location>
</feature>
<dbReference type="GO" id="GO:0005789">
    <property type="term" value="C:endoplasmic reticulum membrane"/>
    <property type="evidence" value="ECO:0007669"/>
    <property type="project" value="UniProtKB-SubCell"/>
</dbReference>
<sequence length="821" mass="94544">MNTANDSIQVIDEDKVFNKKLSSYLSQYYAKNNGGVTSSEDGLNYHIVSVFGSQSTGKSTLLNHLFGTEFDVMNEAQRQQTTKGIWLAHADTIATTGNVNHAEGNNTGSIFVMDVEGTDGRERGEDQDFERKSALFALATSEVLLINIWEHQVGLYQGANMGLLKTVFEVNLSLFAKNKQKCLLLFVIRDHIGITPLENLSKTLMDDLKKIWSQLNKSRETENSELTDYFDLKFWALPHKLLQQDNFLRGVAELGDRFSTPQDLFLSEYHRHIPIDGWSVYAEQVWEQIELNKDLDLPTQQILVARFRCDEISANSYEIFIEKFDAVFEKDNNLELNELGNILRELRSNILKEYDSNASRYTRSVYLEKRKILSNKVDLKLREVYSSSLTKLSKSAIEKFNEEIVKNKKSKNIGNFDEVLTTSYNEALNFFLTNSKLISIIDEDLDEENFYSSTKELNQLKENLSELMKQQKVKELENMTNKIVKKFSSNFKETVVNILSNPTNDSWDQILSDFKKLSSSLLSKYKKEEDVYDFQLGFSADENKLTYDNILKKFWLKFDEIIHDYLTEDTVLNILKNKFETYFKYDENGLPKLWKTTSEIDSNFVEARSKTLDILPILSIAKLSSNVEILPDIDIAHDEEDFSSDEEEDFEASNGNNTERSSPTHKHHRFSHILSFKQQQSILQLFKKQIDLTYLDAKRSIIQSVTSIPVYFYALLLVLGANEIMAVLRNPILFTLVILLGSGLYICYKFNMLGSVIKISLAMVDQTKIVVTEKLKEILLSTEQHQEPSTYKFSNITEDKKNETSENIKLDDLDENGQKKF</sequence>
<dbReference type="EMBL" id="KV454015">
    <property type="protein sequence ID" value="ODV94587.1"/>
    <property type="molecule type" value="Genomic_DNA"/>
</dbReference>
<evidence type="ECO:0000256" key="5">
    <source>
        <dbReference type="ARBA" id="ARBA00022989"/>
    </source>
</evidence>